<dbReference type="InterPro" id="IPR029021">
    <property type="entry name" value="Prot-tyrosine_phosphatase-like"/>
</dbReference>
<reference evidence="1 2" key="1">
    <citation type="submission" date="2020-08" db="EMBL/GenBank/DDBJ databases">
        <authorList>
            <person name="Newling K."/>
            <person name="Davey J."/>
            <person name="Forrester S."/>
        </authorList>
    </citation>
    <scope>NUCLEOTIDE SEQUENCE [LARGE SCALE GENOMIC DNA]</scope>
    <source>
        <strain evidence="2">Crithidia deanei Carvalho (ATCC PRA-265)</strain>
    </source>
</reference>
<organism evidence="1 2">
    <name type="scientific">Angomonas deanei</name>
    <dbReference type="NCBI Taxonomy" id="59799"/>
    <lineage>
        <taxon>Eukaryota</taxon>
        <taxon>Discoba</taxon>
        <taxon>Euglenozoa</taxon>
        <taxon>Kinetoplastea</taxon>
        <taxon>Metakinetoplastina</taxon>
        <taxon>Trypanosomatida</taxon>
        <taxon>Trypanosomatidae</taxon>
        <taxon>Strigomonadinae</taxon>
        <taxon>Angomonas</taxon>
    </lineage>
</organism>
<keyword evidence="2" id="KW-1185">Reference proteome</keyword>
<dbReference type="InterPro" id="IPR050561">
    <property type="entry name" value="PTP"/>
</dbReference>
<dbReference type="CDD" id="cd14496">
    <property type="entry name" value="PTP_paladin"/>
    <property type="match status" value="1"/>
</dbReference>
<evidence type="ECO:0000313" key="2">
    <source>
        <dbReference type="Proteomes" id="UP000515908"/>
    </source>
</evidence>
<dbReference type="SUPFAM" id="SSF52799">
    <property type="entry name" value="(Phosphotyrosine protein) phosphatases II"/>
    <property type="match status" value="3"/>
</dbReference>
<evidence type="ECO:0000313" key="1">
    <source>
        <dbReference type="EMBL" id="CAD2220801.1"/>
    </source>
</evidence>
<dbReference type="SMART" id="SM01301">
    <property type="entry name" value="PTPlike_phytase"/>
    <property type="match status" value="3"/>
</dbReference>
<protein>
    <submittedName>
        <fullName evidence="1">Inositol hexakisphosphate, putative</fullName>
    </submittedName>
</protein>
<name>A0A7G2CPB7_9TRYP</name>
<dbReference type="OrthoDB" id="66369at2759"/>
<dbReference type="Gene3D" id="3.90.190.10">
    <property type="entry name" value="Protein tyrosine phosphatase superfamily"/>
    <property type="match status" value="3"/>
</dbReference>
<gene>
    <name evidence="1" type="ORF">ADEAN_000832400</name>
</gene>
<dbReference type="Pfam" id="PF14566">
    <property type="entry name" value="PTPlike_phytase"/>
    <property type="match status" value="3"/>
</dbReference>
<sequence length="1181" mass="133065">MIAGGPYFRIVPKLNIAGCAQVNISAATTILNELKRAHVEGPVIWINLREEPLVYINNEAHIVRERQDPLRPIIIPNITGVGIEAIEEKLKREVLQEAYENGGNVSVHLEGKDGLMEDKWESAGENCVLTLSEAFMTISEAFDGPFELQYYRRPITQNLGPQPEDFDFVFEACMVQPKAIFVFNCQTGRGRTSAMMQIASIVRFYQLCIKDVGADVRVLRSNTNLTFKTIQKLVSLFPDGKLHERRLTVLMEMADKVYSMSEHINSAFEDIANHGSTEVAMMRLQQYAYFLVFSYYCEQRLWNKTILISFTQWLEENEDIKVLIASVRHQLDAQLQSEKVTAAEAMENQPEIYRLVRHRKGNVLSSGRILCSMPVDKNAGTSIYALRQLSPDVPVFTCGRVNARSRVDLVNEIRMAFPKHKKFHWISLRAEPMIILNDVSYTLADYTSSAMDTEGMTTGATMHVSSTKIEEIEDRLRKDVLLEAQDYGGTIVVHHIEESKERKAKRVKVLSVRTSRSNMEDFADECDVVYHRVPIPFSGQMLASDIDPLLKYLEEAHMSPEDIIVINDSEGSTRTSVALNIVTMYRAMQLKPLRALQTPESFASTLRIDLTGMLIPSAQPSGTTLLADENPPDEIEILLASTICQMLMSGGLLHTVSAAIALGGKGRGQNILHKIDYLKKRIGEAGINKKESTIEALHALRCYLLVLLVAIYLDEHSKYTEENTFNHWISGKTEVRFIVDNLESRGEEALKYVSNENLMKADLSRRNGEVLTANFCMKADHFPGCQKKGIRPVVCGAPNFRKVSLINVYGVAIPTLLGVHNVLSLLGASSEPMGVYPGEENDKELFLGYATPHIFDPYAAPEEYKAPLKGFVVWVNLREEPLLYVGDRPCVFRDLSAPYVNVELTGIQTDKIELVEAKLKVDVLNEAKSYNGNFLIHDEGNPGELVGSWEVANNDTIKTVREVYDELADKGFRCKMIRLPVTDEQSPDITDFDKLTERLLPQIVNHQGHEEPLSFVFNCQMGRGRTTTGMVICCLLIGAVIPQYYDELHAMYNPLYKEDATDLGRGEYTVITELKRVLNDGRDSKYKLDLVLEACSRMQNLRTAIEDLAITASSPDATESNRARAHHAGVHYLIRYFNLIVFNVYVREEFNREKRQMNRTFAAWMASHPELASLASTAALK</sequence>
<dbReference type="AlphaFoldDB" id="A0A7G2CPB7"/>
<dbReference type="VEuPathDB" id="TriTrypDB:ADEAN_000832400"/>
<dbReference type="PANTHER" id="PTHR23339">
    <property type="entry name" value="TYROSINE SPECIFIC PROTEIN PHOSPHATASE AND DUAL SPECIFICITY PROTEIN PHOSPHATASE"/>
    <property type="match status" value="1"/>
</dbReference>
<dbReference type="Proteomes" id="UP000515908">
    <property type="component" value="Chromosome 18"/>
</dbReference>
<accession>A0A7G2CPB7</accession>
<proteinExistence type="predicted"/>
<dbReference type="FunFam" id="3.90.190.10:FF:000156">
    <property type="entry name" value="Inositol_hexakisphosphate"/>
    <property type="match status" value="1"/>
</dbReference>
<dbReference type="EMBL" id="LR877162">
    <property type="protein sequence ID" value="CAD2220801.1"/>
    <property type="molecule type" value="Genomic_DNA"/>
</dbReference>